<dbReference type="EC" id="5.6.2.4" evidence="13"/>
<dbReference type="Pfam" id="PF00580">
    <property type="entry name" value="UvrD-helicase"/>
    <property type="match status" value="1"/>
</dbReference>
<evidence type="ECO:0000256" key="13">
    <source>
        <dbReference type="HAMAP-Rule" id="MF_01451"/>
    </source>
</evidence>
<dbReference type="InterPro" id="IPR014017">
    <property type="entry name" value="DNA_helicase_UvrD-like_C"/>
</dbReference>
<dbReference type="InterPro" id="IPR038726">
    <property type="entry name" value="PDDEXK_AddAB-type"/>
</dbReference>
<dbReference type="NCBIfam" id="TIGR02785">
    <property type="entry name" value="addA_Gpos"/>
    <property type="match status" value="1"/>
</dbReference>
<comment type="catalytic activity">
    <reaction evidence="11 13">
        <text>Couples ATP hydrolysis with the unwinding of duplex DNA by translocating in the 3'-5' direction.</text>
        <dbReference type="EC" id="5.6.2.4"/>
    </reaction>
</comment>
<dbReference type="EMBL" id="CP049742">
    <property type="protein sequence ID" value="QPC46024.1"/>
    <property type="molecule type" value="Genomic_DNA"/>
</dbReference>
<dbReference type="GO" id="GO:0033202">
    <property type="term" value="C:DNA helicase complex"/>
    <property type="evidence" value="ECO:0007669"/>
    <property type="project" value="TreeGrafter"/>
</dbReference>
<dbReference type="PANTHER" id="PTHR11070:SF48">
    <property type="entry name" value="ATP-DEPENDENT HELICASE_NUCLEASE SUBUNIT A"/>
    <property type="match status" value="1"/>
</dbReference>
<feature type="domain" description="UvrD-like helicase ATP-binding" evidence="15">
    <location>
        <begin position="10"/>
        <end position="476"/>
    </location>
</feature>
<keyword evidence="9 13" id="KW-0234">DNA repair</keyword>
<evidence type="ECO:0000259" key="16">
    <source>
        <dbReference type="PROSITE" id="PS51217"/>
    </source>
</evidence>
<keyword evidence="18" id="KW-1185">Reference proteome</keyword>
<evidence type="ECO:0000256" key="2">
    <source>
        <dbReference type="ARBA" id="ARBA00022741"/>
    </source>
</evidence>
<dbReference type="InterPro" id="IPR014152">
    <property type="entry name" value="AddA"/>
</dbReference>
<keyword evidence="10 13" id="KW-0413">Isomerase</keyword>
<dbReference type="InterPro" id="IPR011604">
    <property type="entry name" value="PDDEXK-like_dom_sf"/>
</dbReference>
<evidence type="ECO:0000313" key="18">
    <source>
        <dbReference type="Proteomes" id="UP000593626"/>
    </source>
</evidence>
<name>A0A7S8HEM8_9BACI</name>
<dbReference type="SUPFAM" id="SSF52540">
    <property type="entry name" value="P-loop containing nucleoside triphosphate hydrolases"/>
    <property type="match status" value="1"/>
</dbReference>
<organism evidence="17 18">
    <name type="scientific">Mangrovibacillus cuniculi</name>
    <dbReference type="NCBI Taxonomy" id="2593652"/>
    <lineage>
        <taxon>Bacteria</taxon>
        <taxon>Bacillati</taxon>
        <taxon>Bacillota</taxon>
        <taxon>Bacilli</taxon>
        <taxon>Bacillales</taxon>
        <taxon>Bacillaceae</taxon>
        <taxon>Mangrovibacillus</taxon>
    </lineage>
</organism>
<dbReference type="PROSITE" id="PS51217">
    <property type="entry name" value="UVRD_HELICASE_CTER"/>
    <property type="match status" value="1"/>
</dbReference>
<dbReference type="HAMAP" id="MF_01451">
    <property type="entry name" value="AddA"/>
    <property type="match status" value="1"/>
</dbReference>
<evidence type="ECO:0000256" key="8">
    <source>
        <dbReference type="ARBA" id="ARBA00023125"/>
    </source>
</evidence>
<keyword evidence="4 13" id="KW-0378">Hydrolase</keyword>
<comment type="catalytic activity">
    <reaction evidence="12 13">
        <text>ATP + H2O = ADP + phosphate + H(+)</text>
        <dbReference type="Rhea" id="RHEA:13065"/>
        <dbReference type="ChEBI" id="CHEBI:15377"/>
        <dbReference type="ChEBI" id="CHEBI:15378"/>
        <dbReference type="ChEBI" id="CHEBI:30616"/>
        <dbReference type="ChEBI" id="CHEBI:43474"/>
        <dbReference type="ChEBI" id="CHEBI:456216"/>
        <dbReference type="EC" id="5.6.2.4"/>
    </reaction>
</comment>
<dbReference type="Proteomes" id="UP000593626">
    <property type="component" value="Chromosome"/>
</dbReference>
<dbReference type="SUPFAM" id="SSF52980">
    <property type="entry name" value="Restriction endonuclease-like"/>
    <property type="match status" value="1"/>
</dbReference>
<sequence>MKIPPKPIDVTWTDDQWKAIYSKGQDTLVAAAAGSGKTAVLVQRIIEKLLNKDEPMNVDELLVVTFTNASAQEMRHRIGEAIEKELEKNPNSSHLRQQLTLLNKASISTLHSFCLDVIRKYYYMIELDPVFRIGDETEMELMGDDVLEEVMETYYSGENAEVFFRLVDMFSNDRSDDQLLRMIRQLYLFSQSHPKPFFWLETLPDLYDVTNDSFDENDLTLSAKRMMELELSGATALLQQAYELTLKPGGPAALGETLQQDLAVIQTLQHSLGGKWDDCREHWLKAAFPRAKAVKGADVDPDLKDRATSYRNKAKKIVEGMKEEWFSLSSVSWVRQMQEMKPYIAQLAELVQRFTDAFQKRKREENVVDFSDLEHYCLAILQAEEPTAAQSYQKKFKEILVDEYQDTNMVQESIIQAIKKPTEEAGNLFMVGDVKQSIYRFRLAEPTLFLLKYGRFTDEAIDSGQKIDLSRNFRSRYEVLEGTNFLFRQLLSKSVGEMEYERAAELIPGAAFPETEQHPVTVALIDQSTEESQVSEEDAEEDLAQAQLEARYIAKEIKTMLDSGEQTYDAKRKQHRPIRYRDVVILMRSMTWTAAIQDELKKAGIPSYANLSTGYFEATEVTIMMSLLSVIDNPYQDIPVASVLRSPIVMLNEEQLAEIRNAHPKGYFYEAVNKYVASGSNEEWVTRLQRFITLLHKWRTKARQGSLAELIWEIYRDTRYYDFVGGTAGGKQRQANLRALYNRARQYEKTSFRGLFRFLRFIERMRERGDDLGTARALSEQEDVVRIMTIHSSKGLEFPVVYLAGMGRSFNMMDIRKSYLLDKEAGIATSYVNTEKRYTMPSFPQQVLKKKKRLEMLSEEMRVLYVALTRPQERLTIISTSKDLEKDLYSWAEPIQEKEWVLPEYYRMQAKRPIDWIAPAIMRHHEVDLPIEVERTEFNHPSSFSLKFVHHQSLLLEDEQQSVAEDGWIKSLLEGKVDKEVTDWKEKVYDQFTWSYPYERSSSVRSKQSVTELKRIMETTREDQDHGWLQKGGIRKPLYERPKFMREKALSSAEIGTAHHLVMQYLSFDQAPTRESLCLIKKELIEKELATEVQMEAIEEARILAFFESWLGLEAMAADRVMKEVPFSLGIPASQLETSEALLNQEDTVIVQGIVDCLFNVDGKWTLVDYKTDTWLPFKGETEEETLERMKERYSSQLKLYRKAIETIWNIKVHQTALFFFDGGHIILIEE</sequence>
<dbReference type="GO" id="GO:0000724">
    <property type="term" value="P:double-strand break repair via homologous recombination"/>
    <property type="evidence" value="ECO:0007669"/>
    <property type="project" value="UniProtKB-UniRule"/>
</dbReference>
<dbReference type="Pfam" id="PF13361">
    <property type="entry name" value="UvrD_C"/>
    <property type="match status" value="1"/>
</dbReference>
<dbReference type="FunFam" id="3.40.50.300:FF:001236">
    <property type="entry name" value="ATP-dependent helicase/nuclease subunit A"/>
    <property type="match status" value="1"/>
</dbReference>
<keyword evidence="7 13" id="KW-0067">ATP-binding</keyword>
<keyword evidence="3 13" id="KW-0227">DNA damage</keyword>
<evidence type="ECO:0000256" key="12">
    <source>
        <dbReference type="ARBA" id="ARBA00048988"/>
    </source>
</evidence>
<keyword evidence="6 13" id="KW-0269">Exonuclease</keyword>
<dbReference type="Pfam" id="PF12705">
    <property type="entry name" value="PDDEXK_1"/>
    <property type="match status" value="1"/>
</dbReference>
<evidence type="ECO:0000256" key="1">
    <source>
        <dbReference type="ARBA" id="ARBA00022722"/>
    </source>
</evidence>
<keyword evidence="8 13" id="KW-0238">DNA-binding</keyword>
<evidence type="ECO:0000256" key="4">
    <source>
        <dbReference type="ARBA" id="ARBA00022801"/>
    </source>
</evidence>
<dbReference type="InterPro" id="IPR027417">
    <property type="entry name" value="P-loop_NTPase"/>
</dbReference>
<gene>
    <name evidence="13 17" type="primary">addA</name>
    <name evidence="17" type="ORF">G8O30_03155</name>
</gene>
<dbReference type="GO" id="GO:0005829">
    <property type="term" value="C:cytosol"/>
    <property type="evidence" value="ECO:0007669"/>
    <property type="project" value="TreeGrafter"/>
</dbReference>
<evidence type="ECO:0000256" key="10">
    <source>
        <dbReference type="ARBA" id="ARBA00023235"/>
    </source>
</evidence>
<dbReference type="GO" id="GO:0003690">
    <property type="term" value="F:double-stranded DNA binding"/>
    <property type="evidence" value="ECO:0007669"/>
    <property type="project" value="UniProtKB-UniRule"/>
</dbReference>
<dbReference type="GO" id="GO:0005524">
    <property type="term" value="F:ATP binding"/>
    <property type="evidence" value="ECO:0007669"/>
    <property type="project" value="UniProtKB-UniRule"/>
</dbReference>
<comment type="subunit">
    <text evidence="13">Heterodimer of AddA and AddB/RexB.</text>
</comment>
<dbReference type="InterPro" id="IPR011335">
    <property type="entry name" value="Restrct_endonuc-II-like"/>
</dbReference>
<dbReference type="GO" id="GO:0008408">
    <property type="term" value="F:3'-5' exonuclease activity"/>
    <property type="evidence" value="ECO:0007669"/>
    <property type="project" value="UniProtKB-UniRule"/>
</dbReference>
<comment type="function">
    <text evidence="13">The heterodimer acts as both an ATP-dependent DNA helicase and an ATP-dependent, dual-direction single-stranded exonuclease. Recognizes the chi site generating a DNA molecule suitable for the initiation of homologous recombination. The AddA nuclease domain is required for chi fragment generation; this subunit has the helicase and 3' -&gt; 5' nuclease activities.</text>
</comment>
<dbReference type="Gene3D" id="3.90.320.10">
    <property type="match status" value="1"/>
</dbReference>
<evidence type="ECO:0000256" key="6">
    <source>
        <dbReference type="ARBA" id="ARBA00022839"/>
    </source>
</evidence>
<evidence type="ECO:0000256" key="3">
    <source>
        <dbReference type="ARBA" id="ARBA00022763"/>
    </source>
</evidence>
<keyword evidence="2 13" id="KW-0547">Nucleotide-binding</keyword>
<dbReference type="PANTHER" id="PTHR11070">
    <property type="entry name" value="UVRD / RECB / PCRA DNA HELICASE FAMILY MEMBER"/>
    <property type="match status" value="1"/>
</dbReference>
<evidence type="ECO:0000313" key="17">
    <source>
        <dbReference type="EMBL" id="QPC46024.1"/>
    </source>
</evidence>
<evidence type="ECO:0000259" key="15">
    <source>
        <dbReference type="PROSITE" id="PS51198"/>
    </source>
</evidence>
<proteinExistence type="inferred from homology"/>
<evidence type="ECO:0000256" key="7">
    <source>
        <dbReference type="ARBA" id="ARBA00022840"/>
    </source>
</evidence>
<dbReference type="InterPro" id="IPR014016">
    <property type="entry name" value="UvrD-like_ATP-bd"/>
</dbReference>
<comment type="cofactor">
    <cofactor evidence="13">
        <name>Mg(2+)</name>
        <dbReference type="ChEBI" id="CHEBI:18420"/>
    </cofactor>
</comment>
<dbReference type="RefSeq" id="WP_239673546.1">
    <property type="nucleotide sequence ID" value="NZ_CP049742.1"/>
</dbReference>
<comment type="similarity">
    <text evidence="13">Belongs to the helicase family. AddA subfamily.</text>
</comment>
<dbReference type="KEGG" id="mcui:G8O30_03155"/>
<evidence type="ECO:0000256" key="14">
    <source>
        <dbReference type="PROSITE-ProRule" id="PRU00560"/>
    </source>
</evidence>
<feature type="domain" description="UvrD-like helicase C-terminal" evidence="16">
    <location>
        <begin position="503"/>
        <end position="795"/>
    </location>
</feature>
<feature type="binding site" evidence="14">
    <location>
        <begin position="31"/>
        <end position="38"/>
    </location>
    <ligand>
        <name>ATP</name>
        <dbReference type="ChEBI" id="CHEBI:30616"/>
    </ligand>
</feature>
<evidence type="ECO:0000256" key="5">
    <source>
        <dbReference type="ARBA" id="ARBA00022806"/>
    </source>
</evidence>
<dbReference type="EC" id="3.1.-.-" evidence="13"/>
<dbReference type="InterPro" id="IPR000212">
    <property type="entry name" value="DNA_helicase_UvrD/REP"/>
</dbReference>
<dbReference type="Gene3D" id="3.40.50.300">
    <property type="entry name" value="P-loop containing nucleotide triphosphate hydrolases"/>
    <property type="match status" value="4"/>
</dbReference>
<dbReference type="AlphaFoldDB" id="A0A7S8HEM8"/>
<protein>
    <recommendedName>
        <fullName evidence="13">ATP-dependent helicase/nuclease subunit A</fullName>
        <ecNumber evidence="13">3.1.-.-</ecNumber>
        <ecNumber evidence="13">5.6.2.4</ecNumber>
    </recommendedName>
    <alternativeName>
        <fullName evidence="13">ATP-dependent helicase/nuclease AddA</fullName>
    </alternativeName>
    <alternativeName>
        <fullName evidence="13">DNA 3'-5' helicase AddA</fullName>
    </alternativeName>
</protein>
<dbReference type="CDD" id="cd17932">
    <property type="entry name" value="DEXQc_UvrD"/>
    <property type="match status" value="1"/>
</dbReference>
<dbReference type="FunFam" id="3.40.50.300:FF:001196">
    <property type="entry name" value="ATP-dependent helicase/nuclease subunit A"/>
    <property type="match status" value="1"/>
</dbReference>
<accession>A0A7S8HEM8</accession>
<evidence type="ECO:0000256" key="11">
    <source>
        <dbReference type="ARBA" id="ARBA00034617"/>
    </source>
</evidence>
<evidence type="ECO:0000256" key="9">
    <source>
        <dbReference type="ARBA" id="ARBA00023204"/>
    </source>
</evidence>
<keyword evidence="1 13" id="KW-0540">Nuclease</keyword>
<dbReference type="GO" id="GO:0043138">
    <property type="term" value="F:3'-5' DNA helicase activity"/>
    <property type="evidence" value="ECO:0007669"/>
    <property type="project" value="UniProtKB-UniRule"/>
</dbReference>
<keyword evidence="5 13" id="KW-0347">Helicase</keyword>
<reference evidence="17 18" key="1">
    <citation type="submission" date="2019-07" db="EMBL/GenBank/DDBJ databases">
        <title>Genome sequence of 2 isolates from Red Sea Mangroves.</title>
        <authorList>
            <person name="Sefrji F."/>
            <person name="Michoud G."/>
            <person name="Merlino G."/>
            <person name="Daffonchio D."/>
        </authorList>
    </citation>
    <scope>NUCLEOTIDE SEQUENCE [LARGE SCALE GENOMIC DNA]</scope>
    <source>
        <strain evidence="17 18">R1DC41</strain>
    </source>
</reference>
<dbReference type="PROSITE" id="PS51198">
    <property type="entry name" value="UVRD_HELICASE_ATP_BIND"/>
    <property type="match status" value="1"/>
</dbReference>